<reference evidence="1 2" key="1">
    <citation type="submission" date="2021-05" db="EMBL/GenBank/DDBJ databases">
        <title>Molecular characterization for Shewanella algae harboring chromosomal blaOXA-55-like strains isolated from clinical and environment sample.</title>
        <authorList>
            <person name="Ohama Y."/>
            <person name="Aoki K."/>
            <person name="Harada S."/>
            <person name="Moriya K."/>
            <person name="Ishii Y."/>
            <person name="Tateda K."/>
        </authorList>
    </citation>
    <scope>NUCLEOTIDE SEQUENCE [LARGE SCALE GENOMIC DNA]</scope>
    <source>
        <strain evidence="1 2">MBTL60-118</strain>
    </source>
</reference>
<accession>A0ABQ4P1A3</accession>
<gene>
    <name evidence="1" type="ORF">TUM3794_20140</name>
</gene>
<name>A0ABQ4P1A3_SHECO</name>
<sequence>MNLKKFTALVGMIGAAVCSVYFFNKNVEEDAVQMVTGNWVASELICNERVDGIIGMDLDDTSMLVNGAKYDVDHYQVERIDNEFTCGAVGKAHFIYKVTMQPAQASIEVGELNDFAVIRNETGQVYFKLTPEFKAFYDDIRAKG</sequence>
<protein>
    <recommendedName>
        <fullName evidence="3">Lipocalin-like domain-containing protein</fullName>
    </recommendedName>
</protein>
<proteinExistence type="predicted"/>
<keyword evidence="2" id="KW-1185">Reference proteome</keyword>
<evidence type="ECO:0008006" key="3">
    <source>
        <dbReference type="Google" id="ProtNLM"/>
    </source>
</evidence>
<dbReference type="Proteomes" id="UP000773469">
    <property type="component" value="Unassembled WGS sequence"/>
</dbReference>
<dbReference type="RefSeq" id="WP_220756895.1">
    <property type="nucleotide sequence ID" value="NZ_BPEU01000013.1"/>
</dbReference>
<organism evidence="1 2">
    <name type="scientific">Shewanella colwelliana</name>
    <name type="common">Alteromonas colwelliana</name>
    <dbReference type="NCBI Taxonomy" id="23"/>
    <lineage>
        <taxon>Bacteria</taxon>
        <taxon>Pseudomonadati</taxon>
        <taxon>Pseudomonadota</taxon>
        <taxon>Gammaproteobacteria</taxon>
        <taxon>Alteromonadales</taxon>
        <taxon>Shewanellaceae</taxon>
        <taxon>Shewanella</taxon>
    </lineage>
</organism>
<evidence type="ECO:0000313" key="1">
    <source>
        <dbReference type="EMBL" id="GIU40952.1"/>
    </source>
</evidence>
<dbReference type="EMBL" id="BPEU01000013">
    <property type="protein sequence ID" value="GIU40952.1"/>
    <property type="molecule type" value="Genomic_DNA"/>
</dbReference>
<evidence type="ECO:0000313" key="2">
    <source>
        <dbReference type="Proteomes" id="UP000773469"/>
    </source>
</evidence>
<comment type="caution">
    <text evidence="1">The sequence shown here is derived from an EMBL/GenBank/DDBJ whole genome shotgun (WGS) entry which is preliminary data.</text>
</comment>